<keyword evidence="2" id="KW-1185">Reference proteome</keyword>
<dbReference type="RefSeq" id="XP_045097583.1">
    <property type="nucleotide sequence ID" value="XM_045243510.1"/>
</dbReference>
<proteinExistence type="predicted"/>
<evidence type="ECO:0000313" key="1">
    <source>
        <dbReference type="EMBL" id="CAP39062.2"/>
    </source>
</evidence>
<name>A8Y2E1_CAEBR</name>
<dbReference type="HOGENOM" id="CLU_3144234_0_0_1"/>
<reference evidence="1 2" key="2">
    <citation type="journal article" date="2011" name="PLoS Genet.">
        <title>Caenorhabditis briggsae recombinant inbred line genotypes reveal inter-strain incompatibility and the evolution of recombination.</title>
        <authorList>
            <person name="Ross J.A."/>
            <person name="Koboldt D.C."/>
            <person name="Staisch J.E."/>
            <person name="Chamberlin H.M."/>
            <person name="Gupta B.P."/>
            <person name="Miller R.D."/>
            <person name="Baird S.E."/>
            <person name="Haag E.S."/>
        </authorList>
    </citation>
    <scope>NUCLEOTIDE SEQUENCE [LARGE SCALE GENOMIC DNA]</scope>
    <source>
        <strain evidence="1 2">AF16</strain>
    </source>
</reference>
<dbReference type="EMBL" id="HE601367">
    <property type="protein sequence ID" value="CAP39062.2"/>
    <property type="molecule type" value="Genomic_DNA"/>
</dbReference>
<reference evidence="1 2" key="1">
    <citation type="journal article" date="2003" name="PLoS Biol.">
        <title>The genome sequence of Caenorhabditis briggsae: a platform for comparative genomics.</title>
        <authorList>
            <person name="Stein L.D."/>
            <person name="Bao Z."/>
            <person name="Blasiar D."/>
            <person name="Blumenthal T."/>
            <person name="Brent M.R."/>
            <person name="Chen N."/>
            <person name="Chinwalla A."/>
            <person name="Clarke L."/>
            <person name="Clee C."/>
            <person name="Coghlan A."/>
            <person name="Coulson A."/>
            <person name="D'Eustachio P."/>
            <person name="Fitch D.H."/>
            <person name="Fulton L.A."/>
            <person name="Fulton R.E."/>
            <person name="Griffiths-Jones S."/>
            <person name="Harris T.W."/>
            <person name="Hillier L.W."/>
            <person name="Kamath R."/>
            <person name="Kuwabara P.E."/>
            <person name="Mardis E.R."/>
            <person name="Marra M.A."/>
            <person name="Miner T.L."/>
            <person name="Minx P."/>
            <person name="Mullikin J.C."/>
            <person name="Plumb R.W."/>
            <person name="Rogers J."/>
            <person name="Schein J.E."/>
            <person name="Sohrmann M."/>
            <person name="Spieth J."/>
            <person name="Stajich J.E."/>
            <person name="Wei C."/>
            <person name="Willey D."/>
            <person name="Wilson R.K."/>
            <person name="Durbin R."/>
            <person name="Waterston R.H."/>
        </authorList>
    </citation>
    <scope>NUCLEOTIDE SEQUENCE [LARGE SCALE GENOMIC DNA]</scope>
    <source>
        <strain evidence="1 2">AF16</strain>
    </source>
</reference>
<gene>
    <name evidence="1" type="ORF">CBG22489</name>
    <name evidence="1" type="ORF">CBG_22489</name>
</gene>
<protein>
    <submittedName>
        <fullName evidence="1">Protein CBG22489</fullName>
    </submittedName>
</protein>
<dbReference type="CTD" id="8583062"/>
<organism evidence="1 2">
    <name type="scientific">Caenorhabditis briggsae</name>
    <dbReference type="NCBI Taxonomy" id="6238"/>
    <lineage>
        <taxon>Eukaryota</taxon>
        <taxon>Metazoa</taxon>
        <taxon>Ecdysozoa</taxon>
        <taxon>Nematoda</taxon>
        <taxon>Chromadorea</taxon>
        <taxon>Rhabditida</taxon>
        <taxon>Rhabditina</taxon>
        <taxon>Rhabditomorpha</taxon>
        <taxon>Rhabditoidea</taxon>
        <taxon>Rhabditidae</taxon>
        <taxon>Peloderinae</taxon>
        <taxon>Caenorhabditis</taxon>
    </lineage>
</organism>
<sequence>MNIAVDTSVVEAAEAWDPIESVVEDPQLVFKFQFYSDVCCILSSIPHDF</sequence>
<dbReference type="GeneID" id="8583062"/>
<dbReference type="Proteomes" id="UP000008549">
    <property type="component" value="Unassembled WGS sequence"/>
</dbReference>
<dbReference type="KEGG" id="cbr:CBG_22489"/>
<evidence type="ECO:0000313" key="2">
    <source>
        <dbReference type="Proteomes" id="UP000008549"/>
    </source>
</evidence>
<dbReference type="InParanoid" id="A8Y2E1"/>
<dbReference type="AlphaFoldDB" id="A8Y2E1"/>
<accession>A8Y2E1</accession>